<dbReference type="RefSeq" id="WP_109573051.1">
    <property type="nucleotide sequence ID" value="NZ_UHJL01000002.1"/>
</dbReference>
<sequence length="289" mass="33008">MKTKIASLCLAAVFSILAFATNTSAAEEGFYDKEHIRGFISLGGDFRGMFPAFQDYVNTVPFASGALKHKYDTDTSVYYGYAKYSKFNKYYPGIHFNIGAQYKQFMTWFDINFAITQISERPKSTVTAYAVDSTGTPTGFTSEFPLYDARWFSYGVDWMFGWKTLGEDAFFNLIPAVGIGFNMMNIHFTSNYVVTKESSDEEAIMRDRYYSTMAATFNVELEARLQFEQFSIGLYGGYRAVRYNELNVEGANLDTTIFNTDNDGDTWFIGLRLGWTFLSPWEKKQLDKI</sequence>
<organism evidence="2 3">
    <name type="scientific">Fibrobacter succinogenes</name>
    <name type="common">Bacteroides succinogenes</name>
    <dbReference type="NCBI Taxonomy" id="833"/>
    <lineage>
        <taxon>Bacteria</taxon>
        <taxon>Pseudomonadati</taxon>
        <taxon>Fibrobacterota</taxon>
        <taxon>Fibrobacteria</taxon>
        <taxon>Fibrobacterales</taxon>
        <taxon>Fibrobacteraceae</taxon>
        <taxon>Fibrobacter</taxon>
    </lineage>
</organism>
<feature type="signal peptide" evidence="1">
    <location>
        <begin position="1"/>
        <end position="25"/>
    </location>
</feature>
<evidence type="ECO:0000313" key="3">
    <source>
        <dbReference type="Proteomes" id="UP000255423"/>
    </source>
</evidence>
<name>A0A380S5X3_FIBSU</name>
<evidence type="ECO:0000256" key="1">
    <source>
        <dbReference type="SAM" id="SignalP"/>
    </source>
</evidence>
<keyword evidence="1" id="KW-0732">Signal</keyword>
<reference evidence="2 3" key="1">
    <citation type="submission" date="2017-08" db="EMBL/GenBank/DDBJ databases">
        <authorList>
            <person name="de Groot N.N."/>
        </authorList>
    </citation>
    <scope>NUCLEOTIDE SEQUENCE [LARGE SCALE GENOMIC DNA]</scope>
    <source>
        <strain evidence="2 3">HM2</strain>
    </source>
</reference>
<evidence type="ECO:0008006" key="4">
    <source>
        <dbReference type="Google" id="ProtNLM"/>
    </source>
</evidence>
<dbReference type="Proteomes" id="UP000255423">
    <property type="component" value="Unassembled WGS sequence"/>
</dbReference>
<dbReference type="EMBL" id="UHJL01000002">
    <property type="protein sequence ID" value="SUQ24637.1"/>
    <property type="molecule type" value="Genomic_DNA"/>
</dbReference>
<feature type="chain" id="PRO_5016895896" description="Outer membrane protein beta-barrel domain-containing protein" evidence="1">
    <location>
        <begin position="26"/>
        <end position="289"/>
    </location>
</feature>
<accession>A0A380S5X3</accession>
<dbReference type="AlphaFoldDB" id="A0A380S5X3"/>
<protein>
    <recommendedName>
        <fullName evidence="4">Outer membrane protein beta-barrel domain-containing protein</fullName>
    </recommendedName>
</protein>
<proteinExistence type="predicted"/>
<gene>
    <name evidence="2" type="ORF">SAMN05661053_2045</name>
</gene>
<evidence type="ECO:0000313" key="2">
    <source>
        <dbReference type="EMBL" id="SUQ24637.1"/>
    </source>
</evidence>